<dbReference type="InterPro" id="IPR000183">
    <property type="entry name" value="Orn/DAP/Arg_de-COase"/>
</dbReference>
<dbReference type="SUPFAM" id="SSF51419">
    <property type="entry name" value="PLP-binding barrel"/>
    <property type="match status" value="1"/>
</dbReference>
<dbReference type="PANTHER" id="PTHR11482:SF6">
    <property type="entry name" value="ORNITHINE DECARBOXYLASE 1-RELATED"/>
    <property type="match status" value="1"/>
</dbReference>
<name>A0ABW2KH82_9ACTN</name>
<evidence type="ECO:0000256" key="7">
    <source>
        <dbReference type="ARBA" id="ARBA00034138"/>
    </source>
</evidence>
<sequence>MNQSATCTVDTETHHQRIRAFMAGHPGPSPYLVVDLPTVARCYRSLAGAFGSAPVFYAVKANPDPRVIRLLVRLGASFDVASRAEVDLCLAAGADPAALSYGNTVKKSADIRHAYARGVRLFVFDSVEELRKLAEHAPGSRVFCRLPASGEGSRWPLSRKFGCAPDMAVELLRAAPGLGLDPVGVSFHVGSQQLDPQRWDPSIAQAARVFAELRSAGVHLRMLNVGGGFAAGYLTPVAPIDAYAAAIHASVRRHFAVPPSLAVEPGRYLVAEAGVLRCEVVLVARKHHDDEKRWVYLDIGRYGGLIDTEGEAIHYRLVTEHDDGPSGPVVIAGPTCDSVDILYERTPYRLPLALRPGDHVDILGAGAYTLSSATVGFNGLPPLTAYCVGSEFPDTGTAGE</sequence>
<feature type="domain" description="Orn/DAP/Arg decarboxylase 2 N-terminal" evidence="9">
    <location>
        <begin position="39"/>
        <end position="271"/>
    </location>
</feature>
<evidence type="ECO:0000256" key="1">
    <source>
        <dbReference type="ARBA" id="ARBA00001933"/>
    </source>
</evidence>
<dbReference type="Gene3D" id="2.40.37.10">
    <property type="entry name" value="Lyase, Ornithine Decarboxylase, Chain A, domain 1"/>
    <property type="match status" value="1"/>
</dbReference>
<evidence type="ECO:0000256" key="4">
    <source>
        <dbReference type="ARBA" id="ARBA00022898"/>
    </source>
</evidence>
<organism evidence="10 11">
    <name type="scientific">Marinactinospora rubrisoli</name>
    <dbReference type="NCBI Taxonomy" id="2715399"/>
    <lineage>
        <taxon>Bacteria</taxon>
        <taxon>Bacillati</taxon>
        <taxon>Actinomycetota</taxon>
        <taxon>Actinomycetes</taxon>
        <taxon>Streptosporangiales</taxon>
        <taxon>Nocardiopsidaceae</taxon>
        <taxon>Marinactinospora</taxon>
    </lineage>
</organism>
<proteinExistence type="inferred from homology"/>
<gene>
    <name evidence="10" type="ORF">ACFQRF_12770</name>
</gene>
<dbReference type="EC" id="4.1.1.17" evidence="7"/>
<dbReference type="PANTHER" id="PTHR11482">
    <property type="entry name" value="ARGININE/DIAMINOPIMELATE/ORNITHINE DECARBOXYLASE"/>
    <property type="match status" value="1"/>
</dbReference>
<dbReference type="PRINTS" id="PR01179">
    <property type="entry name" value="ODADCRBXLASE"/>
</dbReference>
<reference evidence="11" key="1">
    <citation type="journal article" date="2019" name="Int. J. Syst. Evol. Microbiol.">
        <title>The Global Catalogue of Microorganisms (GCM) 10K type strain sequencing project: providing services to taxonomists for standard genome sequencing and annotation.</title>
        <authorList>
            <consortium name="The Broad Institute Genomics Platform"/>
            <consortium name="The Broad Institute Genome Sequencing Center for Infectious Disease"/>
            <person name="Wu L."/>
            <person name="Ma J."/>
        </authorList>
    </citation>
    <scope>NUCLEOTIDE SEQUENCE [LARGE SCALE GENOMIC DNA]</scope>
    <source>
        <strain evidence="11">CGMCC 4.7382</strain>
    </source>
</reference>
<dbReference type="PROSITE" id="PS00878">
    <property type="entry name" value="ODR_DC_2_1"/>
    <property type="match status" value="1"/>
</dbReference>
<dbReference type="SUPFAM" id="SSF50621">
    <property type="entry name" value="Alanine racemase C-terminal domain-like"/>
    <property type="match status" value="1"/>
</dbReference>
<comment type="cofactor">
    <cofactor evidence="1">
        <name>pyridoxal 5'-phosphate</name>
        <dbReference type="ChEBI" id="CHEBI:597326"/>
    </cofactor>
</comment>
<keyword evidence="11" id="KW-1185">Reference proteome</keyword>
<comment type="caution">
    <text evidence="10">The sequence shown here is derived from an EMBL/GenBank/DDBJ whole genome shotgun (WGS) entry which is preliminary data.</text>
</comment>
<comment type="similarity">
    <text evidence="2">Belongs to the Orn/Lys/Arg decarboxylase class-II family.</text>
</comment>
<keyword evidence="3" id="KW-0210">Decarboxylase</keyword>
<dbReference type="InterPro" id="IPR022644">
    <property type="entry name" value="De-COase2_N"/>
</dbReference>
<dbReference type="RefSeq" id="WP_379871264.1">
    <property type="nucleotide sequence ID" value="NZ_JBHTBH010000005.1"/>
</dbReference>
<keyword evidence="5" id="KW-0456">Lyase</keyword>
<comment type="catalytic activity">
    <reaction evidence="8">
        <text>L-ornithine + H(+) = putrescine + CO2</text>
        <dbReference type="Rhea" id="RHEA:22964"/>
        <dbReference type="ChEBI" id="CHEBI:15378"/>
        <dbReference type="ChEBI" id="CHEBI:16526"/>
        <dbReference type="ChEBI" id="CHEBI:46911"/>
        <dbReference type="ChEBI" id="CHEBI:326268"/>
        <dbReference type="EC" id="4.1.1.17"/>
    </reaction>
</comment>
<evidence type="ECO:0000313" key="11">
    <source>
        <dbReference type="Proteomes" id="UP001596540"/>
    </source>
</evidence>
<evidence type="ECO:0000256" key="3">
    <source>
        <dbReference type="ARBA" id="ARBA00022793"/>
    </source>
</evidence>
<evidence type="ECO:0000256" key="2">
    <source>
        <dbReference type="ARBA" id="ARBA00008872"/>
    </source>
</evidence>
<evidence type="ECO:0000313" key="10">
    <source>
        <dbReference type="EMBL" id="MFC7328616.1"/>
    </source>
</evidence>
<evidence type="ECO:0000256" key="8">
    <source>
        <dbReference type="ARBA" id="ARBA00049127"/>
    </source>
</evidence>
<dbReference type="Pfam" id="PF02784">
    <property type="entry name" value="Orn_Arg_deC_N"/>
    <property type="match status" value="1"/>
</dbReference>
<accession>A0ABW2KH82</accession>
<dbReference type="Proteomes" id="UP001596540">
    <property type="component" value="Unassembled WGS sequence"/>
</dbReference>
<evidence type="ECO:0000256" key="5">
    <source>
        <dbReference type="ARBA" id="ARBA00023239"/>
    </source>
</evidence>
<dbReference type="InterPro" id="IPR009006">
    <property type="entry name" value="Ala_racemase/Decarboxylase_C"/>
</dbReference>
<keyword evidence="4" id="KW-0663">Pyridoxal phosphate</keyword>
<comment type="pathway">
    <text evidence="6">Amine and polyamine biosynthesis; putrescine biosynthesis via L-ornithine pathway; putrescine from L-ornithine: step 1/1.</text>
</comment>
<dbReference type="PRINTS" id="PR01182">
    <property type="entry name" value="ORNDCRBXLASE"/>
</dbReference>
<dbReference type="InterPro" id="IPR029066">
    <property type="entry name" value="PLP-binding_barrel"/>
</dbReference>
<protein>
    <recommendedName>
        <fullName evidence="7">ornithine decarboxylase</fullName>
        <ecNumber evidence="7">4.1.1.17</ecNumber>
    </recommendedName>
</protein>
<dbReference type="EMBL" id="JBHTBH010000005">
    <property type="protein sequence ID" value="MFC7328616.1"/>
    <property type="molecule type" value="Genomic_DNA"/>
</dbReference>
<evidence type="ECO:0000259" key="9">
    <source>
        <dbReference type="Pfam" id="PF02784"/>
    </source>
</evidence>
<dbReference type="InterPro" id="IPR002433">
    <property type="entry name" value="Orn_de-COase"/>
</dbReference>
<dbReference type="CDD" id="cd00622">
    <property type="entry name" value="PLPDE_III_ODC"/>
    <property type="match status" value="1"/>
</dbReference>
<dbReference type="InterPro" id="IPR022653">
    <property type="entry name" value="De-COase2_pyr-phos_BS"/>
</dbReference>
<dbReference type="Gene3D" id="3.20.20.10">
    <property type="entry name" value="Alanine racemase"/>
    <property type="match status" value="1"/>
</dbReference>
<evidence type="ECO:0000256" key="6">
    <source>
        <dbReference type="ARBA" id="ARBA00034115"/>
    </source>
</evidence>